<dbReference type="CDD" id="cd06354">
    <property type="entry name" value="PBP1_PrnA-like"/>
    <property type="match status" value="1"/>
</dbReference>
<proteinExistence type="inferred from homology"/>
<evidence type="ECO:0000313" key="9">
    <source>
        <dbReference type="Proteomes" id="UP000294194"/>
    </source>
</evidence>
<dbReference type="GO" id="GO:0005886">
    <property type="term" value="C:plasma membrane"/>
    <property type="evidence" value="ECO:0007669"/>
    <property type="project" value="UniProtKB-SubCell"/>
</dbReference>
<dbReference type="SUPFAM" id="SSF53822">
    <property type="entry name" value="Periplasmic binding protein-like I"/>
    <property type="match status" value="1"/>
</dbReference>
<keyword evidence="9" id="KW-1185">Reference proteome</keyword>
<protein>
    <submittedName>
        <fullName evidence="8">BMP family ABC transporter substrate-binding protein</fullName>
    </submittedName>
</protein>
<feature type="domain" description="ABC transporter substrate-binding protein PnrA-like" evidence="7">
    <location>
        <begin position="78"/>
        <end position="344"/>
    </location>
</feature>
<evidence type="ECO:0000259" key="7">
    <source>
        <dbReference type="Pfam" id="PF02608"/>
    </source>
</evidence>
<evidence type="ECO:0000256" key="1">
    <source>
        <dbReference type="ARBA" id="ARBA00004193"/>
    </source>
</evidence>
<dbReference type="Pfam" id="PF02608">
    <property type="entry name" value="Bmp"/>
    <property type="match status" value="1"/>
</dbReference>
<dbReference type="Proteomes" id="UP000294194">
    <property type="component" value="Unassembled WGS sequence"/>
</dbReference>
<evidence type="ECO:0000313" key="8">
    <source>
        <dbReference type="EMBL" id="TBN55912.1"/>
    </source>
</evidence>
<comment type="caution">
    <text evidence="8">The sequence shown here is derived from an EMBL/GenBank/DDBJ whole genome shotgun (WGS) entry which is preliminary data.</text>
</comment>
<dbReference type="Gene3D" id="3.40.50.2300">
    <property type="match status" value="2"/>
</dbReference>
<comment type="subcellular location">
    <subcellularLocation>
        <location evidence="1">Cell membrane</location>
        <topology evidence="1">Lipid-anchor</topology>
    </subcellularLocation>
</comment>
<gene>
    <name evidence="8" type="ORF">EYE40_00040</name>
</gene>
<dbReference type="InterPro" id="IPR028082">
    <property type="entry name" value="Peripla_BP_I"/>
</dbReference>
<dbReference type="AlphaFoldDB" id="A0A4Q9GMC3"/>
<dbReference type="PANTHER" id="PTHR34296:SF2">
    <property type="entry name" value="ABC TRANSPORTER GUANOSINE-BINDING PROTEIN NUPN"/>
    <property type="match status" value="1"/>
</dbReference>
<accession>A0A4Q9GMC3</accession>
<dbReference type="InterPro" id="IPR003760">
    <property type="entry name" value="PnrA-like"/>
</dbReference>
<sequence>MAWPGFFIPAIAVTICNLVPTAPASPGLASGGNLVNVITRKRGLAGLALVGAATLVLAGCAAAPEEETSAPEVDFTGCAVSDEGSWNDKSFNEAAYEGLTTAKDDLGIKTADAESQTTEDFAPNLDEMVAANCDVIFAVGFNLIDAVNAAAVANPDSNFVTIDGFVADPATTNLKAVQYSMNQSSYLAGYLAAGYSTTKVVGTYGGLQIDAVTDFMSGFYYGAKAYEKDSGTPVKVLGWDPTAATPSGDFTDGFGDTEGAKSISAGQIAQDADVLFPVAGGLFSASSEAINESGKDVVFIGVDKDIAVTSPEYADQVLTSVEKRMTTAVYDIIKELVDGAAFDGKSYVGTLANEGTDLADFGSFDDKIDADLKTKLDEIKAGIIDGSIDPLA</sequence>
<name>A0A4Q9GMC3_9MICO</name>
<evidence type="ECO:0000256" key="5">
    <source>
        <dbReference type="ARBA" id="ARBA00023136"/>
    </source>
</evidence>
<keyword evidence="5" id="KW-0472">Membrane</keyword>
<keyword evidence="4" id="KW-0732">Signal</keyword>
<dbReference type="InterPro" id="IPR050957">
    <property type="entry name" value="BMP_lipoprotein"/>
</dbReference>
<evidence type="ECO:0000256" key="4">
    <source>
        <dbReference type="ARBA" id="ARBA00022729"/>
    </source>
</evidence>
<evidence type="ECO:0000256" key="6">
    <source>
        <dbReference type="ARBA" id="ARBA00023288"/>
    </source>
</evidence>
<organism evidence="8 9">
    <name type="scientific">Glaciihabitans arcticus</name>
    <dbReference type="NCBI Taxonomy" id="2668039"/>
    <lineage>
        <taxon>Bacteria</taxon>
        <taxon>Bacillati</taxon>
        <taxon>Actinomycetota</taxon>
        <taxon>Actinomycetes</taxon>
        <taxon>Micrococcales</taxon>
        <taxon>Microbacteriaceae</taxon>
        <taxon>Glaciihabitans</taxon>
    </lineage>
</organism>
<evidence type="ECO:0000256" key="2">
    <source>
        <dbReference type="ARBA" id="ARBA00008610"/>
    </source>
</evidence>
<reference evidence="9" key="1">
    <citation type="submission" date="2019-02" db="EMBL/GenBank/DDBJ databases">
        <title>Glaciihabitans arcticus sp. nov., a psychrotolerant bacterium isolated from polar soil.</title>
        <authorList>
            <person name="Dahal R.H."/>
        </authorList>
    </citation>
    <scope>NUCLEOTIDE SEQUENCE [LARGE SCALE GENOMIC DNA]</scope>
    <source>
        <strain evidence="9">RP-3-7</strain>
    </source>
</reference>
<keyword evidence="6" id="KW-0449">Lipoprotein</keyword>
<comment type="similarity">
    <text evidence="2">Belongs to the BMP lipoprotein family.</text>
</comment>
<dbReference type="PANTHER" id="PTHR34296">
    <property type="entry name" value="TRANSCRIPTIONAL ACTIVATOR PROTEIN MED"/>
    <property type="match status" value="1"/>
</dbReference>
<evidence type="ECO:0000256" key="3">
    <source>
        <dbReference type="ARBA" id="ARBA00022475"/>
    </source>
</evidence>
<dbReference type="EMBL" id="SISG01000001">
    <property type="protein sequence ID" value="TBN55912.1"/>
    <property type="molecule type" value="Genomic_DNA"/>
</dbReference>
<keyword evidence="3" id="KW-1003">Cell membrane</keyword>